<feature type="transmembrane region" description="Helical" evidence="7">
    <location>
        <begin position="318"/>
        <end position="341"/>
    </location>
</feature>
<keyword evidence="5 7" id="KW-1133">Transmembrane helix</keyword>
<comment type="subcellular location">
    <subcellularLocation>
        <location evidence="1">Cell membrane</location>
        <topology evidence="1">Multi-pass membrane protein</topology>
    </subcellularLocation>
</comment>
<dbReference type="InterPro" id="IPR050545">
    <property type="entry name" value="Mycobact_MmpL"/>
</dbReference>
<dbReference type="SUPFAM" id="SSF82866">
    <property type="entry name" value="Multidrug efflux transporter AcrB transmembrane domain"/>
    <property type="match status" value="2"/>
</dbReference>
<dbReference type="Proteomes" id="UP001238088">
    <property type="component" value="Unassembled WGS sequence"/>
</dbReference>
<feature type="transmembrane region" description="Helical" evidence="7">
    <location>
        <begin position="660"/>
        <end position="691"/>
    </location>
</feature>
<feature type="transmembrane region" description="Helical" evidence="7">
    <location>
        <begin position="210"/>
        <end position="230"/>
    </location>
</feature>
<feature type="transmembrane region" description="Helical" evidence="7">
    <location>
        <begin position="285"/>
        <end position="306"/>
    </location>
</feature>
<dbReference type="Pfam" id="PF03176">
    <property type="entry name" value="MMPL"/>
    <property type="match status" value="2"/>
</dbReference>
<dbReference type="EMBL" id="JAUSUB010000026">
    <property type="protein sequence ID" value="MDQ0272634.1"/>
    <property type="molecule type" value="Genomic_DNA"/>
</dbReference>
<dbReference type="InterPro" id="IPR004869">
    <property type="entry name" value="MMPL_dom"/>
</dbReference>
<evidence type="ECO:0000256" key="1">
    <source>
        <dbReference type="ARBA" id="ARBA00004651"/>
    </source>
</evidence>
<feature type="domain" description="SSD" evidence="8">
    <location>
        <begin position="211"/>
        <end position="339"/>
    </location>
</feature>
<sequence>MRAFLNGITQFVTTKKGMWITILSWLVVTILLAIFAPNAKDYEVSRIATLPDNAQSVIAQGKVDQYFSNNDGTPAILVFQTEGELSIDQVANVLDRFKKEEINGIEEIIPLASLPPQATAEFFSEDGTTAVIPLMFKSSLENKEIRDSLTQMKEVAADNSELHMYVTGPAGIGADSLDLFSRADLVLILSTVGLILILLIVIYRSPLLAIIPLLAAVFVYEVVMKTLGILGSAGLALSNQTISIMSILLFAAVIDYSLFIFSRFREELKNHENKYDAMRAAMHEVGMPVFFSGGTVLAAMLVLFFAQFGDYRNFAPTFATAMAIIMVASITLVPALFTLFGRKSFWPKVPKVGSAKVKPTSFWSKTGRFVVKKPGISVAAVGLILLISASNIVNLEFEFDTIKSFPEDMPSRQGYEILDEKFASGDLAPSTVLLEADTATTEEQQESLKEELLSQPLVGNVRISGTAESDQVVQYSLSFTENPYALETIDAMEAMIDNSDQIITDSGLEGELFFAGETAAQVDDRMVNNRDVIVIVLLETLLIFVMLIFLTRSVKMPIFMMGTILISFLAALGLGIFLTDLIFDISTVSNRVPLYAFVFLVALGIDYNIMLISRFQEERRKHSVKEAVEIAVANTGGVISSAGIILAATFAVLMTQPIQLLFVFGFIVAVGILLDTFLIRGVLLPGLLVLLEKDQAKEENKKVRSRN</sequence>
<comment type="similarity">
    <text evidence="2">Belongs to the resistance-nodulation-cell division (RND) (TC 2.A.6) family. MmpL subfamily.</text>
</comment>
<feature type="transmembrane region" description="Helical" evidence="7">
    <location>
        <begin position="375"/>
        <end position="393"/>
    </location>
</feature>
<organism evidence="9 10">
    <name type="scientific">Cytobacillus purgationiresistens</name>
    <dbReference type="NCBI Taxonomy" id="863449"/>
    <lineage>
        <taxon>Bacteria</taxon>
        <taxon>Bacillati</taxon>
        <taxon>Bacillota</taxon>
        <taxon>Bacilli</taxon>
        <taxon>Bacillales</taxon>
        <taxon>Bacillaceae</taxon>
        <taxon>Cytobacillus</taxon>
    </lineage>
</organism>
<protein>
    <submittedName>
        <fullName evidence="9">RND superfamily putative drug exporter</fullName>
    </submittedName>
</protein>
<evidence type="ECO:0000256" key="7">
    <source>
        <dbReference type="SAM" id="Phobius"/>
    </source>
</evidence>
<evidence type="ECO:0000256" key="2">
    <source>
        <dbReference type="ARBA" id="ARBA00010157"/>
    </source>
</evidence>
<name>A0ABU0AMZ8_9BACI</name>
<keyword evidence="10" id="KW-1185">Reference proteome</keyword>
<dbReference type="Gene3D" id="1.20.1640.10">
    <property type="entry name" value="Multidrug efflux transporter AcrB transmembrane domain"/>
    <property type="match status" value="2"/>
</dbReference>
<dbReference type="PROSITE" id="PS50156">
    <property type="entry name" value="SSD"/>
    <property type="match status" value="2"/>
</dbReference>
<evidence type="ECO:0000256" key="5">
    <source>
        <dbReference type="ARBA" id="ARBA00022989"/>
    </source>
</evidence>
<keyword evidence="4 7" id="KW-0812">Transmembrane</keyword>
<evidence type="ECO:0000256" key="4">
    <source>
        <dbReference type="ARBA" id="ARBA00022692"/>
    </source>
</evidence>
<gene>
    <name evidence="9" type="ORF">J2S17_004527</name>
</gene>
<feature type="domain" description="SSD" evidence="8">
    <location>
        <begin position="563"/>
        <end position="689"/>
    </location>
</feature>
<evidence type="ECO:0000313" key="10">
    <source>
        <dbReference type="Proteomes" id="UP001238088"/>
    </source>
</evidence>
<accession>A0ABU0AMZ8</accession>
<evidence type="ECO:0000256" key="6">
    <source>
        <dbReference type="ARBA" id="ARBA00023136"/>
    </source>
</evidence>
<evidence type="ECO:0000259" key="8">
    <source>
        <dbReference type="PROSITE" id="PS50156"/>
    </source>
</evidence>
<feature type="transmembrane region" description="Helical" evidence="7">
    <location>
        <begin position="242"/>
        <end position="264"/>
    </location>
</feature>
<dbReference type="PANTHER" id="PTHR33406">
    <property type="entry name" value="MEMBRANE PROTEIN MJ1562-RELATED"/>
    <property type="match status" value="1"/>
</dbReference>
<reference evidence="9 10" key="1">
    <citation type="submission" date="2023-07" db="EMBL/GenBank/DDBJ databases">
        <title>Genomic Encyclopedia of Type Strains, Phase IV (KMG-IV): sequencing the most valuable type-strain genomes for metagenomic binning, comparative biology and taxonomic classification.</title>
        <authorList>
            <person name="Goeker M."/>
        </authorList>
    </citation>
    <scope>NUCLEOTIDE SEQUENCE [LARGE SCALE GENOMIC DNA]</scope>
    <source>
        <strain evidence="9 10">DSM 23494</strain>
    </source>
</reference>
<feature type="transmembrane region" description="Helical" evidence="7">
    <location>
        <begin position="594"/>
        <end position="615"/>
    </location>
</feature>
<evidence type="ECO:0000313" key="9">
    <source>
        <dbReference type="EMBL" id="MDQ0272634.1"/>
    </source>
</evidence>
<feature type="transmembrane region" description="Helical" evidence="7">
    <location>
        <begin position="532"/>
        <end position="551"/>
    </location>
</feature>
<feature type="transmembrane region" description="Helical" evidence="7">
    <location>
        <begin position="627"/>
        <end position="654"/>
    </location>
</feature>
<dbReference type="PANTHER" id="PTHR33406:SF6">
    <property type="entry name" value="MEMBRANE PROTEIN YDGH-RELATED"/>
    <property type="match status" value="1"/>
</dbReference>
<proteinExistence type="inferred from homology"/>
<keyword evidence="6 7" id="KW-0472">Membrane</keyword>
<keyword evidence="3" id="KW-1003">Cell membrane</keyword>
<feature type="transmembrane region" description="Helical" evidence="7">
    <location>
        <begin position="185"/>
        <end position="203"/>
    </location>
</feature>
<dbReference type="RefSeq" id="WP_307478042.1">
    <property type="nucleotide sequence ID" value="NZ_JAUSUB010000026.1"/>
</dbReference>
<evidence type="ECO:0000256" key="3">
    <source>
        <dbReference type="ARBA" id="ARBA00022475"/>
    </source>
</evidence>
<dbReference type="InterPro" id="IPR000731">
    <property type="entry name" value="SSD"/>
</dbReference>
<feature type="transmembrane region" description="Helical" evidence="7">
    <location>
        <begin position="558"/>
        <end position="582"/>
    </location>
</feature>
<feature type="transmembrane region" description="Helical" evidence="7">
    <location>
        <begin position="18"/>
        <end position="36"/>
    </location>
</feature>
<comment type="caution">
    <text evidence="9">The sequence shown here is derived from an EMBL/GenBank/DDBJ whole genome shotgun (WGS) entry which is preliminary data.</text>
</comment>